<dbReference type="WBParaSite" id="PgR051X_g077_t02">
    <property type="protein sequence ID" value="PgR051X_g077_t02"/>
    <property type="gene ID" value="PgR051X_g077"/>
</dbReference>
<dbReference type="AlphaFoldDB" id="A0A915BQ62"/>
<evidence type="ECO:0000256" key="1">
    <source>
        <dbReference type="ARBA" id="ARBA00004214"/>
    </source>
</evidence>
<dbReference type="PANTHER" id="PTHR21680:SF0">
    <property type="entry name" value="COILED-COIL DOMAIN-CONTAINING PROTEIN 124"/>
    <property type="match status" value="1"/>
</dbReference>
<proteinExistence type="inferred from homology"/>
<evidence type="ECO:0000313" key="7">
    <source>
        <dbReference type="WBParaSite" id="PgR051X_g077_t02"/>
    </source>
</evidence>
<dbReference type="InterPro" id="IPR010422">
    <property type="entry name" value="Ccdc124/Oxs1"/>
</dbReference>
<evidence type="ECO:0000256" key="2">
    <source>
        <dbReference type="ARBA" id="ARBA00008296"/>
    </source>
</evidence>
<comment type="similarity">
    <text evidence="2">Belongs to the CCDC124 family.</text>
</comment>
<evidence type="ECO:0000256" key="3">
    <source>
        <dbReference type="ARBA" id="ARBA00023054"/>
    </source>
</evidence>
<keyword evidence="6" id="KW-1185">Reference proteome</keyword>
<feature type="domain" description="Coiled-coil" evidence="5">
    <location>
        <begin position="131"/>
        <end position="212"/>
    </location>
</feature>
<dbReference type="GO" id="GO:0003713">
    <property type="term" value="F:transcription coactivator activity"/>
    <property type="evidence" value="ECO:0007669"/>
    <property type="project" value="TreeGrafter"/>
</dbReference>
<accession>A0A915BQ62</accession>
<dbReference type="Proteomes" id="UP000887569">
    <property type="component" value="Unplaced"/>
</dbReference>
<dbReference type="SUPFAM" id="SSF47095">
    <property type="entry name" value="HMG-box"/>
    <property type="match status" value="1"/>
</dbReference>
<feature type="compositionally biased region" description="Basic and acidic residues" evidence="4">
    <location>
        <begin position="41"/>
        <end position="74"/>
    </location>
</feature>
<name>A0A915BQ62_PARUN</name>
<keyword evidence="3" id="KW-0175">Coiled coil</keyword>
<dbReference type="InterPro" id="IPR054414">
    <property type="entry name" value="Ccdc124/Oxs1_C"/>
</dbReference>
<dbReference type="InterPro" id="IPR036910">
    <property type="entry name" value="HMG_box_dom_sf"/>
</dbReference>
<feature type="region of interest" description="Disordered" evidence="4">
    <location>
        <begin position="1"/>
        <end position="75"/>
    </location>
</feature>
<reference evidence="7" key="1">
    <citation type="submission" date="2022-11" db="UniProtKB">
        <authorList>
            <consortium name="WormBaseParasite"/>
        </authorList>
    </citation>
    <scope>IDENTIFICATION</scope>
</reference>
<dbReference type="Pfam" id="PF06244">
    <property type="entry name" value="Ccdc124"/>
    <property type="match status" value="1"/>
</dbReference>
<dbReference type="PANTHER" id="PTHR21680">
    <property type="entry name" value="COILED-COIL DOMAIN-CONTAINING PROTEIN 124"/>
    <property type="match status" value="1"/>
</dbReference>
<evidence type="ECO:0000259" key="5">
    <source>
        <dbReference type="Pfam" id="PF06244"/>
    </source>
</evidence>
<organism evidence="6 7">
    <name type="scientific">Parascaris univalens</name>
    <name type="common">Nematode worm</name>
    <dbReference type="NCBI Taxonomy" id="6257"/>
    <lineage>
        <taxon>Eukaryota</taxon>
        <taxon>Metazoa</taxon>
        <taxon>Ecdysozoa</taxon>
        <taxon>Nematoda</taxon>
        <taxon>Chromadorea</taxon>
        <taxon>Rhabditida</taxon>
        <taxon>Spirurina</taxon>
        <taxon>Ascaridomorpha</taxon>
        <taxon>Ascaridoidea</taxon>
        <taxon>Ascarididae</taxon>
        <taxon>Parascaris</taxon>
    </lineage>
</organism>
<feature type="compositionally biased region" description="Basic and acidic residues" evidence="4">
    <location>
        <begin position="17"/>
        <end position="33"/>
    </location>
</feature>
<dbReference type="GO" id="GO:0005634">
    <property type="term" value="C:nucleus"/>
    <property type="evidence" value="ECO:0007669"/>
    <property type="project" value="TreeGrafter"/>
</dbReference>
<dbReference type="GO" id="GO:0006366">
    <property type="term" value="P:transcription by RNA polymerase II"/>
    <property type="evidence" value="ECO:0007669"/>
    <property type="project" value="TreeGrafter"/>
</dbReference>
<sequence length="219" mass="25928">MPKKFTGENSKAAAARARKEAIKKGETERRKQAEEDEYWRDDDKGVLRKQQRKEEMERKRQEAAQRRQENRLAYDEEMNSLVGKAISSTKITQAAIEAAKRLEEERRREEERERLLREKKIEAETEQVEENVNRLEVEGESARSVSEAIQLLSMESPTVDRHPEKRLKAAYQAFEERMMPRLKEEHPTFRLSQLKQLLKKEWQKSPDNPLNQKILSIIQ</sequence>
<dbReference type="GO" id="GO:0030496">
    <property type="term" value="C:midbody"/>
    <property type="evidence" value="ECO:0007669"/>
    <property type="project" value="UniProtKB-SubCell"/>
</dbReference>
<evidence type="ECO:0000313" key="6">
    <source>
        <dbReference type="Proteomes" id="UP000887569"/>
    </source>
</evidence>
<evidence type="ECO:0000256" key="4">
    <source>
        <dbReference type="SAM" id="MobiDB-lite"/>
    </source>
</evidence>
<comment type="subcellular location">
    <subcellularLocation>
        <location evidence="1">Midbody</location>
    </subcellularLocation>
</comment>
<protein>
    <submittedName>
        <fullName evidence="7">Coiled-coil domain-containing protein 124</fullName>
    </submittedName>
</protein>